<evidence type="ECO:0000313" key="3">
    <source>
        <dbReference type="EMBL" id="MDO7875808.1"/>
    </source>
</evidence>
<dbReference type="Proteomes" id="UP001176429">
    <property type="component" value="Unassembled WGS sequence"/>
</dbReference>
<dbReference type="SUPFAM" id="SSF53901">
    <property type="entry name" value="Thiolase-like"/>
    <property type="match status" value="1"/>
</dbReference>
<evidence type="ECO:0000313" key="4">
    <source>
        <dbReference type="Proteomes" id="UP001176429"/>
    </source>
</evidence>
<dbReference type="InterPro" id="IPR014030">
    <property type="entry name" value="Ketoacyl_synth_N"/>
</dbReference>
<dbReference type="Pfam" id="PF13723">
    <property type="entry name" value="Ketoacyl-synt_2"/>
    <property type="match status" value="1"/>
</dbReference>
<dbReference type="RefSeq" id="WP_305007133.1">
    <property type="nucleotide sequence ID" value="NZ_JAUQSY010000008.1"/>
</dbReference>
<comment type="caution">
    <text evidence="3">The sequence shown here is derived from an EMBL/GenBank/DDBJ whole genome shotgun (WGS) entry which is preliminary data.</text>
</comment>
<accession>A0ABT9BC36</accession>
<protein>
    <submittedName>
        <fullName evidence="3">Beta-ketoacyl synthase chain length factor</fullName>
    </submittedName>
</protein>
<proteinExistence type="predicted"/>
<dbReference type="PANTHER" id="PTHR11712:SF336">
    <property type="entry name" value="3-OXOACYL-[ACYL-CARRIER-PROTEIN] SYNTHASE, MITOCHONDRIAL"/>
    <property type="match status" value="1"/>
</dbReference>
<dbReference type="InterPro" id="IPR016039">
    <property type="entry name" value="Thiolase-like"/>
</dbReference>
<dbReference type="Gene3D" id="3.40.47.10">
    <property type="match status" value="1"/>
</dbReference>
<keyword evidence="1" id="KW-0808">Transferase</keyword>
<feature type="domain" description="Beta-ketoacyl synthase-like N-terminal" evidence="2">
    <location>
        <begin position="40"/>
        <end position="168"/>
    </location>
</feature>
<evidence type="ECO:0000259" key="2">
    <source>
        <dbReference type="Pfam" id="PF13723"/>
    </source>
</evidence>
<gene>
    <name evidence="3" type="ORF">Q5H93_13780</name>
</gene>
<dbReference type="InterPro" id="IPR000794">
    <property type="entry name" value="Beta-ketoacyl_synthase"/>
</dbReference>
<sequence>MSFYINGIGAVSPQKSFAEALSSKPAVHYGNQLHCQEPDYTAFIDARQLRRLSRIVKLSIAASSQAVQDAAPAIIDGVIVGTGWGCIEDTVTFLEKMVENQEEALSPTAFIHSTHNTIAAQVAFQLKCKGYNTTYSHRSISFESALLDAALLLAETPAQTLLVGGVDELTNTSFSILSRFDLFKQPQELGSDSLFSLGTAGTVAGEGSVFFAVSGVRTEHSYCQVAAVQTLSFGSTDDAVEAARKMLQRHGLPAVDLLLLGNNGDSKEDKHYDSFETNFTQQGQTLKFKHLCGEYPTASAFGLGLGATLLKQNLSLGSVPQSVLFYNCSPQSHQALVLLRAC</sequence>
<organism evidence="3 4">
    <name type="scientific">Hymenobacter aranciens</name>
    <dbReference type="NCBI Taxonomy" id="3063996"/>
    <lineage>
        <taxon>Bacteria</taxon>
        <taxon>Pseudomonadati</taxon>
        <taxon>Bacteroidota</taxon>
        <taxon>Cytophagia</taxon>
        <taxon>Cytophagales</taxon>
        <taxon>Hymenobacteraceae</taxon>
        <taxon>Hymenobacter</taxon>
    </lineage>
</organism>
<dbReference type="EMBL" id="JAUQSY010000008">
    <property type="protein sequence ID" value="MDO7875808.1"/>
    <property type="molecule type" value="Genomic_DNA"/>
</dbReference>
<reference evidence="3" key="1">
    <citation type="submission" date="2023-07" db="EMBL/GenBank/DDBJ databases">
        <authorList>
            <person name="Kim M.K."/>
        </authorList>
    </citation>
    <scope>NUCLEOTIDE SEQUENCE</scope>
    <source>
        <strain evidence="3">ASUV-10-1</strain>
    </source>
</reference>
<dbReference type="PANTHER" id="PTHR11712">
    <property type="entry name" value="POLYKETIDE SYNTHASE-RELATED"/>
    <property type="match status" value="1"/>
</dbReference>
<keyword evidence="4" id="KW-1185">Reference proteome</keyword>
<evidence type="ECO:0000256" key="1">
    <source>
        <dbReference type="ARBA" id="ARBA00022679"/>
    </source>
</evidence>
<name>A0ABT9BC36_9BACT</name>